<evidence type="ECO:0000313" key="10">
    <source>
        <dbReference type="EMBL" id="ACK65496.1"/>
    </source>
</evidence>
<evidence type="ECO:0000256" key="8">
    <source>
        <dbReference type="ARBA" id="ARBA00022909"/>
    </source>
</evidence>
<dbReference type="UniPathway" id="UPA00077">
    <property type="reaction ID" value="UER00155"/>
</dbReference>
<accession>B7K4N1</accession>
<dbReference type="Proteomes" id="UP000008204">
    <property type="component" value="Chromosome"/>
</dbReference>
<dbReference type="InterPro" id="IPR000550">
    <property type="entry name" value="Hppk"/>
</dbReference>
<dbReference type="EC" id="2.7.6.3" evidence="3"/>
<dbReference type="GO" id="GO:0016301">
    <property type="term" value="F:kinase activity"/>
    <property type="evidence" value="ECO:0007669"/>
    <property type="project" value="UniProtKB-KW"/>
</dbReference>
<comment type="pathway">
    <text evidence="2">Cofactor biosynthesis; tetrahydrofolate biosynthesis; 2-amino-4-hydroxy-6-hydroxymethyl-7,8-dihydropteridine diphosphate from 7,8-dihydroneopterin triphosphate: step 4/4.</text>
</comment>
<dbReference type="OrthoDB" id="9808041at2"/>
<evidence type="ECO:0000256" key="7">
    <source>
        <dbReference type="ARBA" id="ARBA00022840"/>
    </source>
</evidence>
<dbReference type="PROSITE" id="PS00794">
    <property type="entry name" value="HPPK"/>
    <property type="match status" value="1"/>
</dbReference>
<dbReference type="Pfam" id="PF01288">
    <property type="entry name" value="HPPK"/>
    <property type="match status" value="1"/>
</dbReference>
<keyword evidence="4 10" id="KW-0808">Transferase</keyword>
<dbReference type="PANTHER" id="PTHR43071:SF1">
    <property type="entry name" value="2-AMINO-4-HYDROXY-6-HYDROXYMETHYLDIHYDROPTERIDINE PYROPHOSPHOKINASE"/>
    <property type="match status" value="1"/>
</dbReference>
<organism evidence="10 11">
    <name type="scientific">Rippkaea orientalis (strain PCC 8801 / RF-1)</name>
    <name type="common">Cyanothece sp. (strain PCC 8801)</name>
    <dbReference type="NCBI Taxonomy" id="41431"/>
    <lineage>
        <taxon>Bacteria</taxon>
        <taxon>Bacillati</taxon>
        <taxon>Cyanobacteriota</taxon>
        <taxon>Cyanophyceae</taxon>
        <taxon>Oscillatoriophycideae</taxon>
        <taxon>Chroococcales</taxon>
        <taxon>Aphanothecaceae</taxon>
        <taxon>Rippkaea</taxon>
        <taxon>Rippkaea orientalis</taxon>
    </lineage>
</organism>
<dbReference type="RefSeq" id="WP_012594769.1">
    <property type="nucleotide sequence ID" value="NC_011726.1"/>
</dbReference>
<dbReference type="NCBIfam" id="TIGR01498">
    <property type="entry name" value="folK"/>
    <property type="match status" value="1"/>
</dbReference>
<dbReference type="KEGG" id="cyp:PCC8801_1439"/>
<dbReference type="eggNOG" id="COG0801">
    <property type="taxonomic scope" value="Bacteria"/>
</dbReference>
<evidence type="ECO:0000256" key="3">
    <source>
        <dbReference type="ARBA" id="ARBA00013253"/>
    </source>
</evidence>
<dbReference type="GO" id="GO:0046656">
    <property type="term" value="P:folic acid biosynthetic process"/>
    <property type="evidence" value="ECO:0007669"/>
    <property type="project" value="UniProtKB-KW"/>
</dbReference>
<evidence type="ECO:0000313" key="11">
    <source>
        <dbReference type="Proteomes" id="UP000008204"/>
    </source>
</evidence>
<evidence type="ECO:0000256" key="4">
    <source>
        <dbReference type="ARBA" id="ARBA00022679"/>
    </source>
</evidence>
<dbReference type="HOGENOM" id="CLU_097916_3_0_3"/>
<comment type="catalytic activity">
    <reaction evidence="1">
        <text>6-hydroxymethyl-7,8-dihydropterin + ATP = (7,8-dihydropterin-6-yl)methyl diphosphate + AMP + H(+)</text>
        <dbReference type="Rhea" id="RHEA:11412"/>
        <dbReference type="ChEBI" id="CHEBI:15378"/>
        <dbReference type="ChEBI" id="CHEBI:30616"/>
        <dbReference type="ChEBI" id="CHEBI:44841"/>
        <dbReference type="ChEBI" id="CHEBI:72950"/>
        <dbReference type="ChEBI" id="CHEBI:456215"/>
        <dbReference type="EC" id="2.7.6.3"/>
    </reaction>
</comment>
<keyword evidence="8" id="KW-0289">Folate biosynthesis</keyword>
<dbReference type="CDD" id="cd00483">
    <property type="entry name" value="HPPK"/>
    <property type="match status" value="1"/>
</dbReference>
<keyword evidence="5" id="KW-0547">Nucleotide-binding</keyword>
<dbReference type="GO" id="GO:0003848">
    <property type="term" value="F:2-amino-4-hydroxy-6-hydroxymethyldihydropteridine diphosphokinase activity"/>
    <property type="evidence" value="ECO:0007669"/>
    <property type="project" value="UniProtKB-EC"/>
</dbReference>
<dbReference type="SUPFAM" id="SSF55083">
    <property type="entry name" value="6-hydroxymethyl-7,8-dihydropterin pyrophosphokinase, HPPK"/>
    <property type="match status" value="1"/>
</dbReference>
<dbReference type="Gene3D" id="3.30.70.560">
    <property type="entry name" value="7,8-Dihydro-6-hydroxymethylpterin-pyrophosphokinase HPPK"/>
    <property type="match status" value="1"/>
</dbReference>
<reference evidence="11" key="1">
    <citation type="journal article" date="2011" name="MBio">
        <title>Novel metabolic attributes of the genus Cyanothece, comprising a group of unicellular nitrogen-fixing Cyanobacteria.</title>
        <authorList>
            <person name="Bandyopadhyay A."/>
            <person name="Elvitigala T."/>
            <person name="Welsh E."/>
            <person name="Stockel J."/>
            <person name="Liberton M."/>
            <person name="Min H."/>
            <person name="Sherman L.A."/>
            <person name="Pakrasi H.B."/>
        </authorList>
    </citation>
    <scope>NUCLEOTIDE SEQUENCE [LARGE SCALE GENOMIC DNA]</scope>
    <source>
        <strain evidence="11">PCC 8801</strain>
    </source>
</reference>
<name>B7K4N1_RIPO1</name>
<keyword evidence="7" id="KW-0067">ATP-binding</keyword>
<dbReference type="GO" id="GO:0046654">
    <property type="term" value="P:tetrahydrofolate biosynthetic process"/>
    <property type="evidence" value="ECO:0007669"/>
    <property type="project" value="UniProtKB-UniPathway"/>
</dbReference>
<evidence type="ECO:0000256" key="2">
    <source>
        <dbReference type="ARBA" id="ARBA00005051"/>
    </source>
</evidence>
<protein>
    <recommendedName>
        <fullName evidence="3">2-amino-4-hydroxy-6-hydroxymethyldihydropteridine diphosphokinase</fullName>
        <ecNumber evidence="3">2.7.6.3</ecNumber>
    </recommendedName>
</protein>
<dbReference type="AlphaFoldDB" id="B7K4N1"/>
<dbReference type="STRING" id="41431.PCC8801_1439"/>
<dbReference type="InterPro" id="IPR035907">
    <property type="entry name" value="Hppk_sf"/>
</dbReference>
<evidence type="ECO:0000259" key="9">
    <source>
        <dbReference type="PROSITE" id="PS00794"/>
    </source>
</evidence>
<gene>
    <name evidence="10" type="ordered locus">PCC8801_1439</name>
</gene>
<evidence type="ECO:0000256" key="6">
    <source>
        <dbReference type="ARBA" id="ARBA00022777"/>
    </source>
</evidence>
<dbReference type="EMBL" id="CP001287">
    <property type="protein sequence ID" value="ACK65496.1"/>
    <property type="molecule type" value="Genomic_DNA"/>
</dbReference>
<sequence>MVQSAIALGSNLGDSLSILNESLNLISQSPEIDLKAFSSWYRTVPIGPPQPNYLNGCAILETNLSPEKLLQILLKIEQHFGRIRREKWGPRTLDLDLLLYNDLILETDHLQIPHPRMLDRAFVLVPLVQIAPTWVHPVTQKTIIELLDGVDCSGVTLDLTP</sequence>
<proteinExistence type="predicted"/>
<dbReference type="GO" id="GO:0005524">
    <property type="term" value="F:ATP binding"/>
    <property type="evidence" value="ECO:0007669"/>
    <property type="project" value="UniProtKB-KW"/>
</dbReference>
<evidence type="ECO:0000256" key="5">
    <source>
        <dbReference type="ARBA" id="ARBA00022741"/>
    </source>
</evidence>
<dbReference type="PANTHER" id="PTHR43071">
    <property type="entry name" value="2-AMINO-4-HYDROXY-6-HYDROXYMETHYLDIHYDROPTERIDINE PYROPHOSPHOKINASE"/>
    <property type="match status" value="1"/>
</dbReference>
<feature type="domain" description="7,8-dihydro-6-hydroxymethylpterin-pyrophosphokinase" evidence="9">
    <location>
        <begin position="87"/>
        <end position="98"/>
    </location>
</feature>
<keyword evidence="6 10" id="KW-0418">Kinase</keyword>
<keyword evidence="11" id="KW-1185">Reference proteome</keyword>
<evidence type="ECO:0000256" key="1">
    <source>
        <dbReference type="ARBA" id="ARBA00000198"/>
    </source>
</evidence>